<evidence type="ECO:0000313" key="12">
    <source>
        <dbReference type="Proteomes" id="UP000282977"/>
    </source>
</evidence>
<evidence type="ECO:0000256" key="10">
    <source>
        <dbReference type="SAM" id="MobiDB-lite"/>
    </source>
</evidence>
<reference evidence="11 12" key="1">
    <citation type="submission" date="2019-01" db="EMBL/GenBank/DDBJ databases">
        <authorList>
            <person name="Chen W.-M."/>
        </authorList>
    </citation>
    <scope>NUCLEOTIDE SEQUENCE [LARGE SCALE GENOMIC DNA]</scope>
    <source>
        <strain evidence="11 12">TLA-22</strain>
    </source>
</reference>
<evidence type="ECO:0000256" key="3">
    <source>
        <dbReference type="ARBA" id="ARBA00022448"/>
    </source>
</evidence>
<feature type="transmembrane region" description="Helical" evidence="9">
    <location>
        <begin position="873"/>
        <end position="892"/>
    </location>
</feature>
<feature type="transmembrane region" description="Helical" evidence="9">
    <location>
        <begin position="1006"/>
        <end position="1031"/>
    </location>
</feature>
<name>A0A437JC08_9SPHN</name>
<dbReference type="SUPFAM" id="SSF82693">
    <property type="entry name" value="Multidrug efflux transporter AcrB pore domain, PN1, PN2, PC1 and PC2 subdomains"/>
    <property type="match status" value="4"/>
</dbReference>
<feature type="transmembrane region" description="Helical" evidence="9">
    <location>
        <begin position="370"/>
        <end position="393"/>
    </location>
</feature>
<dbReference type="GO" id="GO:0042910">
    <property type="term" value="F:xenobiotic transmembrane transporter activity"/>
    <property type="evidence" value="ECO:0007669"/>
    <property type="project" value="TreeGrafter"/>
</dbReference>
<feature type="region of interest" description="Disordered" evidence="10">
    <location>
        <begin position="1044"/>
        <end position="1063"/>
    </location>
</feature>
<feature type="transmembrane region" description="Helical" evidence="9">
    <location>
        <begin position="343"/>
        <end position="363"/>
    </location>
</feature>
<dbReference type="Pfam" id="PF00873">
    <property type="entry name" value="ACR_tran"/>
    <property type="match status" value="1"/>
</dbReference>
<dbReference type="SUPFAM" id="SSF82866">
    <property type="entry name" value="Multidrug efflux transporter AcrB transmembrane domain"/>
    <property type="match status" value="2"/>
</dbReference>
<dbReference type="NCBIfam" id="NF000282">
    <property type="entry name" value="RND_permease_1"/>
    <property type="match status" value="1"/>
</dbReference>
<dbReference type="Proteomes" id="UP000282977">
    <property type="component" value="Unassembled WGS sequence"/>
</dbReference>
<dbReference type="FunFam" id="1.20.1640.10:FF:000001">
    <property type="entry name" value="Efflux pump membrane transporter"/>
    <property type="match status" value="1"/>
</dbReference>
<proteinExistence type="inferred from homology"/>
<feature type="transmembrane region" description="Helical" evidence="9">
    <location>
        <begin position="899"/>
        <end position="923"/>
    </location>
</feature>
<evidence type="ECO:0000313" key="11">
    <source>
        <dbReference type="EMBL" id="RVT43303.1"/>
    </source>
</evidence>
<feature type="transmembrane region" description="Helical" evidence="9">
    <location>
        <begin position="399"/>
        <end position="421"/>
    </location>
</feature>
<dbReference type="InterPro" id="IPR004764">
    <property type="entry name" value="MdtF-like"/>
</dbReference>
<evidence type="ECO:0000256" key="8">
    <source>
        <dbReference type="ARBA" id="ARBA00023136"/>
    </source>
</evidence>
<evidence type="ECO:0000256" key="2">
    <source>
        <dbReference type="ARBA" id="ARBA00010942"/>
    </source>
</evidence>
<feature type="transmembrane region" description="Helical" evidence="9">
    <location>
        <begin position="929"/>
        <end position="953"/>
    </location>
</feature>
<organism evidence="11 12">
    <name type="scientific">Sphingobium algorifonticola</name>
    <dbReference type="NCBI Taxonomy" id="2008318"/>
    <lineage>
        <taxon>Bacteria</taxon>
        <taxon>Pseudomonadati</taxon>
        <taxon>Pseudomonadota</taxon>
        <taxon>Alphaproteobacteria</taxon>
        <taxon>Sphingomonadales</taxon>
        <taxon>Sphingomonadaceae</taxon>
        <taxon>Sphingobium</taxon>
    </lineage>
</organism>
<dbReference type="PANTHER" id="PTHR32063">
    <property type="match status" value="1"/>
</dbReference>
<dbReference type="EMBL" id="RZUL01000001">
    <property type="protein sequence ID" value="RVT43303.1"/>
    <property type="molecule type" value="Genomic_DNA"/>
</dbReference>
<dbReference type="Gene3D" id="3.30.70.1430">
    <property type="entry name" value="Multidrug efflux transporter AcrB pore domain"/>
    <property type="match status" value="2"/>
</dbReference>
<evidence type="ECO:0000256" key="6">
    <source>
        <dbReference type="ARBA" id="ARBA00022692"/>
    </source>
</evidence>
<keyword evidence="4" id="KW-1003">Cell membrane</keyword>
<dbReference type="Gene3D" id="3.30.70.1320">
    <property type="entry name" value="Multidrug efflux transporter AcrB pore domain like"/>
    <property type="match status" value="1"/>
</dbReference>
<feature type="transmembrane region" description="Helical" evidence="9">
    <location>
        <begin position="12"/>
        <end position="32"/>
    </location>
</feature>
<evidence type="ECO:0000256" key="7">
    <source>
        <dbReference type="ARBA" id="ARBA00022989"/>
    </source>
</evidence>
<feature type="transmembrane region" description="Helical" evidence="9">
    <location>
        <begin position="546"/>
        <end position="564"/>
    </location>
</feature>
<sequence>MRLPHFFIDRPIFAAVVSILIVIMGAIAYPTLPVGQYPEIAPPTVVVNASFPGASAETLAETVAAPLEESINGVEDMIYMQSSSTASGAVAITVTFKQGTDVDQAQVLVQNRVSSAEPRLPEQVRQIGVTVRKNSPDLLMVVALTSPDGTLSNQYMSNYATLQIKDRLARIQGVGGVQTFGARDYNMRVWIDPDRAAARNLTVDEISNAVRAQNAQVAAGSVGEAPFNQGGTAFQLNIQTQGRLSSPDQFGQIIIKRDDQGRLTRLADVARIELGAQDYGTEGYIDGKSSVAIVVTQLPGSNALETADAVRAEMQSLSKTFPAGLAYTIPYNPTEYITASIEAVQSTLVEAIILVSLVVLLFLQSWRAAIIPIIAIPVSLIGSLAMMAVFGFSLNSLSLFGLVLAIGIVVDDAIVVVENIERLMHEEGLSPLAAAHKTMDEVSGALIAIALVLSGVFIPTAFIPGISGAFYKQFALTIVGATAISAFVSLTLSPALGALILKPKSDHAPAAGWRGYPARFATRFNRGFDRLGKRYGKVTAKTVRKLAIVGICYALLLALAGWRFTQTPSGFVPAQDQGYLIGVVQMPPGTALQRTDETVRELIAIASKNPAVDGSVAFAGFDGATFTNSPSGGTMFVRLKPHADRKSADAITGELMGAVSNITAGSVFFLAPPPIRGLGTGGGFKMMIEDRSGAGYQALEGAAFGMMMAANQTPGLTSVFTTFNTRTPRLYADIDRQKAEQMGVPVDNIFATLGTYLGSSYINDFNYLGRTFRVTAQADAPYRDDVDDIGHLRTRSANGAMVPLSAVMQLRNESGPYRVVRYNLYPAAELQGDTVRGFSSGQSLASMEALAAKILPPGFTYEWTEIAFEQKQAGNTGIVAFVLAVVFVFLLLAAQYESLVLPLAVILIVPMCLLAAILGVNLMGGDNNILTQIGLVVLIGLAAKNAILIVEFARQGEDEGLAPRAAAERAAQQRLRPILMTSIAFILGVLPLVIASGPGAEMRQALGIAVFFGMIGVTIFGLMFTPAFYVISRMLGDKTSAWIASRRKTPPPPRNTEGGEALS</sequence>
<dbReference type="RefSeq" id="WP_127688839.1">
    <property type="nucleotide sequence ID" value="NZ_RZUL01000001.1"/>
</dbReference>
<gene>
    <name evidence="11" type="ORF">ENE74_01325</name>
</gene>
<evidence type="ECO:0000256" key="4">
    <source>
        <dbReference type="ARBA" id="ARBA00022475"/>
    </source>
</evidence>
<dbReference type="Gene3D" id="3.30.2090.10">
    <property type="entry name" value="Multidrug efflux transporter AcrB TolC docking domain, DN and DC subdomains"/>
    <property type="match status" value="2"/>
</dbReference>
<accession>A0A437JC08</accession>
<dbReference type="PANTHER" id="PTHR32063:SF11">
    <property type="entry name" value="CATION OR DRUG EFFLUX SYSTEM PROTEIN"/>
    <property type="match status" value="1"/>
</dbReference>
<keyword evidence="8 9" id="KW-0472">Membrane</keyword>
<comment type="subcellular location">
    <subcellularLocation>
        <location evidence="1 9">Cell inner membrane</location>
        <topology evidence="1 9">Multi-pass membrane protein</topology>
    </subcellularLocation>
</comment>
<dbReference type="FunFam" id="3.30.70.1430:FF:000001">
    <property type="entry name" value="Efflux pump membrane transporter"/>
    <property type="match status" value="1"/>
</dbReference>
<keyword evidence="5 9" id="KW-0997">Cell inner membrane</keyword>
<dbReference type="Gene3D" id="3.30.70.1440">
    <property type="entry name" value="Multidrug efflux transporter AcrB pore domain"/>
    <property type="match status" value="1"/>
</dbReference>
<keyword evidence="7 9" id="KW-1133">Transmembrane helix</keyword>
<feature type="transmembrane region" description="Helical" evidence="9">
    <location>
        <begin position="442"/>
        <end position="462"/>
    </location>
</feature>
<protein>
    <recommendedName>
        <fullName evidence="9">Efflux pump membrane transporter</fullName>
    </recommendedName>
</protein>
<feature type="transmembrane region" description="Helical" evidence="9">
    <location>
        <begin position="974"/>
        <end position="994"/>
    </location>
</feature>
<dbReference type="InterPro" id="IPR027463">
    <property type="entry name" value="AcrB_DN_DC_subdom"/>
</dbReference>
<keyword evidence="3 9" id="KW-0813">Transport</keyword>
<feature type="transmembrane region" description="Helical" evidence="9">
    <location>
        <begin position="474"/>
        <end position="501"/>
    </location>
</feature>
<comment type="similarity">
    <text evidence="2 9">Belongs to the resistance-nodulation-cell division (RND) (TC 2.A.6) family.</text>
</comment>
<dbReference type="AlphaFoldDB" id="A0A437JC08"/>
<evidence type="ECO:0000256" key="5">
    <source>
        <dbReference type="ARBA" id="ARBA00022519"/>
    </source>
</evidence>
<dbReference type="SUPFAM" id="SSF82714">
    <property type="entry name" value="Multidrug efflux transporter AcrB TolC docking domain, DN and DC subdomains"/>
    <property type="match status" value="2"/>
</dbReference>
<dbReference type="GO" id="GO:0009636">
    <property type="term" value="P:response to toxic substance"/>
    <property type="evidence" value="ECO:0007669"/>
    <property type="project" value="UniProtKB-ARBA"/>
</dbReference>
<dbReference type="InterPro" id="IPR001036">
    <property type="entry name" value="Acrflvin-R"/>
</dbReference>
<dbReference type="GO" id="GO:0015562">
    <property type="term" value="F:efflux transmembrane transporter activity"/>
    <property type="evidence" value="ECO:0007669"/>
    <property type="project" value="InterPro"/>
</dbReference>
<dbReference type="Gene3D" id="1.20.1640.10">
    <property type="entry name" value="Multidrug efflux transporter AcrB transmembrane domain"/>
    <property type="match status" value="2"/>
</dbReference>
<evidence type="ECO:0000256" key="9">
    <source>
        <dbReference type="RuleBase" id="RU364070"/>
    </source>
</evidence>
<dbReference type="OrthoDB" id="9807350at2"/>
<keyword evidence="6 9" id="KW-0812">Transmembrane</keyword>
<comment type="caution">
    <text evidence="11">The sequence shown here is derived from an EMBL/GenBank/DDBJ whole genome shotgun (WGS) entry which is preliminary data.</text>
</comment>
<dbReference type="GO" id="GO:0005886">
    <property type="term" value="C:plasma membrane"/>
    <property type="evidence" value="ECO:0007669"/>
    <property type="project" value="UniProtKB-SubCell"/>
</dbReference>
<dbReference type="PRINTS" id="PR00702">
    <property type="entry name" value="ACRIFLAVINRP"/>
</dbReference>
<evidence type="ECO:0000256" key="1">
    <source>
        <dbReference type="ARBA" id="ARBA00004429"/>
    </source>
</evidence>
<dbReference type="NCBIfam" id="TIGR00915">
    <property type="entry name" value="2A0602"/>
    <property type="match status" value="1"/>
</dbReference>
<keyword evidence="12" id="KW-1185">Reference proteome</keyword>